<dbReference type="InterPro" id="IPR000212">
    <property type="entry name" value="DNA_helicase_UvrD/REP"/>
</dbReference>
<keyword evidence="5 14" id="KW-0347">Helicase</keyword>
<reference evidence="18" key="1">
    <citation type="submission" date="2020-10" db="EMBL/GenBank/DDBJ databases">
        <authorList>
            <person name="Gilroy R."/>
        </authorList>
    </citation>
    <scope>NUCLEOTIDE SEQUENCE</scope>
    <source>
        <strain evidence="18">1063</strain>
    </source>
</reference>
<feature type="domain" description="UvrD-like helicase ATP-binding" evidence="16">
    <location>
        <begin position="20"/>
        <end position="463"/>
    </location>
</feature>
<dbReference type="EMBL" id="DVMN01000073">
    <property type="protein sequence ID" value="HIU21417.1"/>
    <property type="molecule type" value="Genomic_DNA"/>
</dbReference>
<keyword evidence="9" id="KW-0234">DNA repair</keyword>
<keyword evidence="2 14" id="KW-0547">Nucleotide-binding</keyword>
<evidence type="ECO:0000256" key="6">
    <source>
        <dbReference type="ARBA" id="ARBA00022839"/>
    </source>
</evidence>
<dbReference type="InterPro" id="IPR014017">
    <property type="entry name" value="DNA_helicase_UvrD-like_C"/>
</dbReference>
<evidence type="ECO:0000256" key="10">
    <source>
        <dbReference type="ARBA" id="ARBA00023235"/>
    </source>
</evidence>
<dbReference type="PROSITE" id="PS51217">
    <property type="entry name" value="UVRD_HELICASE_CTER"/>
    <property type="match status" value="1"/>
</dbReference>
<reference evidence="18" key="2">
    <citation type="journal article" date="2021" name="PeerJ">
        <title>Extensive microbial diversity within the chicken gut microbiome revealed by metagenomics and culture.</title>
        <authorList>
            <person name="Gilroy R."/>
            <person name="Ravi A."/>
            <person name="Getino M."/>
            <person name="Pursley I."/>
            <person name="Horton D.L."/>
            <person name="Alikhan N.F."/>
            <person name="Baker D."/>
            <person name="Gharbi K."/>
            <person name="Hall N."/>
            <person name="Watson M."/>
            <person name="Adriaenssens E.M."/>
            <person name="Foster-Nyarko E."/>
            <person name="Jarju S."/>
            <person name="Secka A."/>
            <person name="Antonio M."/>
            <person name="Oren A."/>
            <person name="Chaudhuri R.R."/>
            <person name="La Ragione R."/>
            <person name="Hildebrand F."/>
            <person name="Pallen M.J."/>
        </authorList>
    </citation>
    <scope>NUCLEOTIDE SEQUENCE</scope>
    <source>
        <strain evidence="18">1063</strain>
    </source>
</reference>
<name>A0A9D1HSX2_9FIRM</name>
<gene>
    <name evidence="18" type="ORF">IAD51_04205</name>
</gene>
<comment type="catalytic activity">
    <reaction evidence="13">
        <text>ATP + H2O = ADP + phosphate + H(+)</text>
        <dbReference type="Rhea" id="RHEA:13065"/>
        <dbReference type="ChEBI" id="CHEBI:15377"/>
        <dbReference type="ChEBI" id="CHEBI:15378"/>
        <dbReference type="ChEBI" id="CHEBI:30616"/>
        <dbReference type="ChEBI" id="CHEBI:43474"/>
        <dbReference type="ChEBI" id="CHEBI:456216"/>
        <dbReference type="EC" id="5.6.2.4"/>
    </reaction>
</comment>
<keyword evidence="4 14" id="KW-0378">Hydrolase</keyword>
<dbReference type="GO" id="GO:0043138">
    <property type="term" value="F:3'-5' DNA helicase activity"/>
    <property type="evidence" value="ECO:0007669"/>
    <property type="project" value="UniProtKB-EC"/>
</dbReference>
<comment type="catalytic activity">
    <reaction evidence="11">
        <text>Couples ATP hydrolysis with the unwinding of duplex DNA by translocating in the 3'-5' direction.</text>
        <dbReference type="EC" id="5.6.2.4"/>
    </reaction>
</comment>
<keyword evidence="6" id="KW-0269">Exonuclease</keyword>
<keyword evidence="3" id="KW-0227">DNA damage</keyword>
<dbReference type="Pfam" id="PF12705">
    <property type="entry name" value="PDDEXK_1"/>
    <property type="match status" value="1"/>
</dbReference>
<evidence type="ECO:0000256" key="14">
    <source>
        <dbReference type="PROSITE-ProRule" id="PRU00560"/>
    </source>
</evidence>
<accession>A0A9D1HSX2</accession>
<dbReference type="Proteomes" id="UP000824088">
    <property type="component" value="Unassembled WGS sequence"/>
</dbReference>
<dbReference type="AlphaFoldDB" id="A0A9D1HSX2"/>
<evidence type="ECO:0000256" key="4">
    <source>
        <dbReference type="ARBA" id="ARBA00022801"/>
    </source>
</evidence>
<evidence type="ECO:0000256" key="12">
    <source>
        <dbReference type="ARBA" id="ARBA00034808"/>
    </source>
</evidence>
<evidence type="ECO:0000256" key="3">
    <source>
        <dbReference type="ARBA" id="ARBA00022763"/>
    </source>
</evidence>
<keyword evidence="8" id="KW-0238">DNA-binding</keyword>
<dbReference type="Gene3D" id="3.90.320.10">
    <property type="match status" value="1"/>
</dbReference>
<feature type="domain" description="UvrD-like helicase C-terminal" evidence="17">
    <location>
        <begin position="483"/>
        <end position="760"/>
    </location>
</feature>
<evidence type="ECO:0000256" key="5">
    <source>
        <dbReference type="ARBA" id="ARBA00022806"/>
    </source>
</evidence>
<evidence type="ECO:0000256" key="1">
    <source>
        <dbReference type="ARBA" id="ARBA00022722"/>
    </source>
</evidence>
<dbReference type="GO" id="GO:0000725">
    <property type="term" value="P:recombinational repair"/>
    <property type="evidence" value="ECO:0007669"/>
    <property type="project" value="TreeGrafter"/>
</dbReference>
<evidence type="ECO:0000256" key="8">
    <source>
        <dbReference type="ARBA" id="ARBA00023125"/>
    </source>
</evidence>
<evidence type="ECO:0000256" key="11">
    <source>
        <dbReference type="ARBA" id="ARBA00034617"/>
    </source>
</evidence>
<feature type="region of interest" description="Disordered" evidence="15">
    <location>
        <begin position="1"/>
        <end position="26"/>
    </location>
</feature>
<keyword evidence="7 14" id="KW-0067">ATP-binding</keyword>
<evidence type="ECO:0000256" key="2">
    <source>
        <dbReference type="ARBA" id="ARBA00022741"/>
    </source>
</evidence>
<evidence type="ECO:0000256" key="13">
    <source>
        <dbReference type="ARBA" id="ARBA00048988"/>
    </source>
</evidence>
<dbReference type="GO" id="GO:0004527">
    <property type="term" value="F:exonuclease activity"/>
    <property type="evidence" value="ECO:0007669"/>
    <property type="project" value="UniProtKB-KW"/>
</dbReference>
<keyword evidence="10" id="KW-0413">Isomerase</keyword>
<comment type="caution">
    <text evidence="18">The sequence shown here is derived from an EMBL/GenBank/DDBJ whole genome shotgun (WGS) entry which is preliminary data.</text>
</comment>
<feature type="binding site" evidence="14">
    <location>
        <begin position="41"/>
        <end position="48"/>
    </location>
    <ligand>
        <name>ATP</name>
        <dbReference type="ChEBI" id="CHEBI:30616"/>
    </ligand>
</feature>
<dbReference type="GO" id="GO:0005829">
    <property type="term" value="C:cytosol"/>
    <property type="evidence" value="ECO:0007669"/>
    <property type="project" value="TreeGrafter"/>
</dbReference>
<dbReference type="PROSITE" id="PS51198">
    <property type="entry name" value="UVRD_HELICASE_ATP_BIND"/>
    <property type="match status" value="1"/>
</dbReference>
<evidence type="ECO:0000256" key="9">
    <source>
        <dbReference type="ARBA" id="ARBA00023204"/>
    </source>
</evidence>
<dbReference type="InterPro" id="IPR011604">
    <property type="entry name" value="PDDEXK-like_dom_sf"/>
</dbReference>
<dbReference type="SUPFAM" id="SSF52980">
    <property type="entry name" value="Restriction endonuclease-like"/>
    <property type="match status" value="1"/>
</dbReference>
<dbReference type="GO" id="GO:0033202">
    <property type="term" value="C:DNA helicase complex"/>
    <property type="evidence" value="ECO:0007669"/>
    <property type="project" value="TreeGrafter"/>
</dbReference>
<organism evidence="18 19">
    <name type="scientific">Candidatus Limadaptatus stercorigallinarum</name>
    <dbReference type="NCBI Taxonomy" id="2840845"/>
    <lineage>
        <taxon>Bacteria</taxon>
        <taxon>Bacillati</taxon>
        <taxon>Bacillota</taxon>
        <taxon>Clostridia</taxon>
        <taxon>Eubacteriales</taxon>
        <taxon>Candidatus Limadaptatus</taxon>
    </lineage>
</organism>
<dbReference type="Gene3D" id="3.40.50.300">
    <property type="entry name" value="P-loop containing nucleotide triphosphate hydrolases"/>
    <property type="match status" value="4"/>
</dbReference>
<evidence type="ECO:0000313" key="18">
    <source>
        <dbReference type="EMBL" id="HIU21417.1"/>
    </source>
</evidence>
<evidence type="ECO:0000256" key="15">
    <source>
        <dbReference type="SAM" id="MobiDB-lite"/>
    </source>
</evidence>
<dbReference type="GO" id="GO:0003677">
    <property type="term" value="F:DNA binding"/>
    <property type="evidence" value="ECO:0007669"/>
    <property type="project" value="UniProtKB-KW"/>
</dbReference>
<protein>
    <recommendedName>
        <fullName evidence="12">DNA 3'-5' helicase</fullName>
        <ecNumber evidence="12">5.6.2.4</ecNumber>
    </recommendedName>
</protein>
<dbReference type="Pfam" id="PF00580">
    <property type="entry name" value="UvrD-helicase"/>
    <property type="match status" value="1"/>
</dbReference>
<dbReference type="InterPro" id="IPR038726">
    <property type="entry name" value="PDDEXK_AddAB-type"/>
</dbReference>
<dbReference type="PANTHER" id="PTHR11070:SF48">
    <property type="entry name" value="ATP-DEPENDENT HELICASE_NUCLEASE SUBUNIT A"/>
    <property type="match status" value="1"/>
</dbReference>
<dbReference type="EC" id="5.6.2.4" evidence="12"/>
<dbReference type="PANTHER" id="PTHR11070">
    <property type="entry name" value="UVRD / RECB / PCRA DNA HELICASE FAMILY MEMBER"/>
    <property type="match status" value="1"/>
</dbReference>
<evidence type="ECO:0000256" key="7">
    <source>
        <dbReference type="ARBA" id="ARBA00022840"/>
    </source>
</evidence>
<dbReference type="InterPro" id="IPR014016">
    <property type="entry name" value="UvrD-like_ATP-bd"/>
</dbReference>
<dbReference type="InterPro" id="IPR027417">
    <property type="entry name" value="P-loop_NTPase"/>
</dbReference>
<evidence type="ECO:0000313" key="19">
    <source>
        <dbReference type="Proteomes" id="UP000824088"/>
    </source>
</evidence>
<dbReference type="InterPro" id="IPR011335">
    <property type="entry name" value="Restrct_endonuc-II-like"/>
</dbReference>
<evidence type="ECO:0000259" key="17">
    <source>
        <dbReference type="PROSITE" id="PS51217"/>
    </source>
</evidence>
<dbReference type="GO" id="GO:0005524">
    <property type="term" value="F:ATP binding"/>
    <property type="evidence" value="ECO:0007669"/>
    <property type="project" value="UniProtKB-UniRule"/>
</dbReference>
<keyword evidence="1" id="KW-0540">Nuclease</keyword>
<evidence type="ECO:0000259" key="16">
    <source>
        <dbReference type="PROSITE" id="PS51198"/>
    </source>
</evidence>
<dbReference type="SUPFAM" id="SSF52540">
    <property type="entry name" value="P-loop containing nucleoside triphosphate hydrolases"/>
    <property type="match status" value="1"/>
</dbReference>
<proteinExistence type="predicted"/>
<dbReference type="Pfam" id="PF13361">
    <property type="entry name" value="UvrD_C"/>
    <property type="match status" value="1"/>
</dbReference>
<sequence length="1119" mass="122803">MKTKGKTSDSANNALSPLSLDGLTPQQRRAVEERGRVLVAASAGSGKTTAMVKKIIRAVAAGVPLKDMLVLVYNEAAANELRERLHGALFEAACLSDGEQRELFRRNLDDLASANIGTIHAFCRALIKENFEKLGISPSFDILSGGEEERYMDRAMDEVFAEYCESKDEVFARLADVLSRSRKEDALRAAVRGIYAVTEIQPDRKKFADGVRASYADATGGEYARVLVEGVRRELARVRKVLEELLPVHSATGQTSYETKSRAVAELCRQAERADFAGICRIAAGAEGVLSVSVKRTKGADDDAVDISKEAFAAAKSVFSEWNGAFGDAELTERMHAQNAVFADKLFEIAERLDDAFAALKRADDVMTYADLEYFAAELVRTCDFKGRFKAVFVDEYQDVNPVQEFIINSLLPDDAFMVGDVKQCIYAFRLADPGIFLERKERYVSNASAGKAVEFNANFRSVNAVLGFVNELFDVIMTKDTSGVDYAADGHFEVGEDKKGADGNALGGCAEVHVFPYCGNSNKSGIYAEARFIATRIKSIVGRACGADGKPLGYGDCVVLVRERSSSARRLAEYVAAEGVPVDAGIFAEESSRAEDELVRFLTVLDNPRSDVPLAGFMLSCFGGFDESELALIAAERPEGGDFYDAVLAAAQRKDPLGEKTAAMLRMLDAYRLKASFRSVPELLGSIVSDFDYDACVEALGEGSAEKVISFITSRAGKDSASDISRFLASYASAGDKRPDKRPAGGNKVRFATYHSYKGLEAPVVFADVAGRTHRGGRSVENVLTDNRGYVGLNYFDFDRRSYARTLSVRAVKKMKGERERREEMRLYYVLLTRAKQYLYVTGAYAKKKAESFGRRPLVKAPESLLDYISEVKYENGLKTPCFVHEISEDAPPAVRTVRTAAAATPRREDEEAIRAAVGFRYPYAAETGLSMKYSVSALDGGGDELTLGAFADRADEGIIYHKVMERIDFGATGADAVRAELERMTAEGTLTAEEAAQVDVSAVVRCLESPVMQKARESRCYREKSFLMYVPAADVGQGSSEDKVLVQGVIDLLIDGDERIIVDFKNSLLRNEEALEKYKKQLKLYKKAVESSFLGKVDKILLYSFKTGRTVDAERDI</sequence>